<gene>
    <name evidence="1" type="ORF">SAMN04488029_1153</name>
</gene>
<protein>
    <submittedName>
        <fullName evidence="1">Uncharacterized protein</fullName>
    </submittedName>
</protein>
<dbReference type="EMBL" id="FWYF01000001">
    <property type="protein sequence ID" value="SMD32802.1"/>
    <property type="molecule type" value="Genomic_DNA"/>
</dbReference>
<reference evidence="1 2" key="1">
    <citation type="submission" date="2017-04" db="EMBL/GenBank/DDBJ databases">
        <authorList>
            <person name="Afonso C.L."/>
            <person name="Miller P.J."/>
            <person name="Scott M.A."/>
            <person name="Spackman E."/>
            <person name="Goraichik I."/>
            <person name="Dimitrov K.M."/>
            <person name="Suarez D.L."/>
            <person name="Swayne D.E."/>
        </authorList>
    </citation>
    <scope>NUCLEOTIDE SEQUENCE [LARGE SCALE GENOMIC DNA]</scope>
    <source>
        <strain evidence="1 2">DSM 26133</strain>
    </source>
</reference>
<dbReference type="AlphaFoldDB" id="A0A1W2G8N6"/>
<name>A0A1W2G8N6_REIFA</name>
<dbReference type="STRING" id="692418.SAMN04488029_1153"/>
<evidence type="ECO:0000313" key="2">
    <source>
        <dbReference type="Proteomes" id="UP000192472"/>
    </source>
</evidence>
<accession>A0A1W2G8N6</accession>
<dbReference type="Proteomes" id="UP000192472">
    <property type="component" value="Unassembled WGS sequence"/>
</dbReference>
<keyword evidence="2" id="KW-1185">Reference proteome</keyword>
<proteinExistence type="predicted"/>
<dbReference type="RefSeq" id="WP_084371443.1">
    <property type="nucleotide sequence ID" value="NZ_FWYF01000001.1"/>
</dbReference>
<evidence type="ECO:0000313" key="1">
    <source>
        <dbReference type="EMBL" id="SMD32802.1"/>
    </source>
</evidence>
<sequence>MKNIVRALIPFVLLTLCTGFRSDDRLKFYWGEREIVYTSGVSLTEINQPNNANKLRFVIREDLIQEIDPQNTQIEIDLVRGRSSVYNYRFSNIQSHTTLKIEKIYSSLRMGDTILIQFKGVEGVLPQIIGIKIKD</sequence>
<organism evidence="1 2">
    <name type="scientific">Reichenbachiella faecimaris</name>
    <dbReference type="NCBI Taxonomy" id="692418"/>
    <lineage>
        <taxon>Bacteria</taxon>
        <taxon>Pseudomonadati</taxon>
        <taxon>Bacteroidota</taxon>
        <taxon>Cytophagia</taxon>
        <taxon>Cytophagales</taxon>
        <taxon>Reichenbachiellaceae</taxon>
        <taxon>Reichenbachiella</taxon>
    </lineage>
</organism>